<gene>
    <name evidence="3" type="ordered locus">Srot_2323</name>
</gene>
<dbReference type="OrthoDB" id="9972461at2"/>
<feature type="compositionally biased region" description="Gly residues" evidence="1">
    <location>
        <begin position="171"/>
        <end position="181"/>
    </location>
</feature>
<reference evidence="3 4" key="1">
    <citation type="journal article" date="2010" name="Stand. Genomic Sci.">
        <title>Complete genome sequence of Segniliparus rotundus type strain (CDC 1076).</title>
        <authorList>
            <person name="Sikorski J."/>
            <person name="Lapidus A."/>
            <person name="Copeland A."/>
            <person name="Misra M."/>
            <person name="Glavina Del Rio T."/>
            <person name="Nolan M."/>
            <person name="Lucas S."/>
            <person name="Chen F."/>
            <person name="Tice H."/>
            <person name="Cheng J.F."/>
            <person name="Jando M."/>
            <person name="Schneider S."/>
            <person name="Bruce D."/>
            <person name="Goodwin L."/>
            <person name="Pitluck S."/>
            <person name="Liolios K."/>
            <person name="Mikhailova N."/>
            <person name="Pati A."/>
            <person name="Ivanova N."/>
            <person name="Mavromatis K."/>
            <person name="Chen A."/>
            <person name="Palaniappan K."/>
            <person name="Chertkov O."/>
            <person name="Land M."/>
            <person name="Hauser L."/>
            <person name="Chang Y.J."/>
            <person name="Jeffries C.D."/>
            <person name="Brettin T."/>
            <person name="Detter J.C."/>
            <person name="Han C."/>
            <person name="Rohde M."/>
            <person name="Goker M."/>
            <person name="Bristow J."/>
            <person name="Eisen J.A."/>
            <person name="Markowitz V."/>
            <person name="Hugenholtz P."/>
            <person name="Kyrpides N.C."/>
            <person name="Klenk H.P."/>
        </authorList>
    </citation>
    <scope>NUCLEOTIDE SEQUENCE [LARGE SCALE GENOMIC DNA]</scope>
    <source>
        <strain evidence="4">ATCC BAA-972 / CDC 1076 / CIP 108378 / DSM 44985 / JCM 13578</strain>
    </source>
</reference>
<dbReference type="RefSeq" id="WP_013139222.1">
    <property type="nucleotide sequence ID" value="NC_014168.1"/>
</dbReference>
<feature type="signal peptide" evidence="2">
    <location>
        <begin position="1"/>
        <end position="39"/>
    </location>
</feature>
<accession>D6ZAN6</accession>
<evidence type="ECO:0000313" key="4">
    <source>
        <dbReference type="Proteomes" id="UP000002247"/>
    </source>
</evidence>
<dbReference type="KEGG" id="srt:Srot_2323"/>
<dbReference type="HOGENOM" id="CLU_1155753_0_0_11"/>
<evidence type="ECO:0000256" key="1">
    <source>
        <dbReference type="SAM" id="MobiDB-lite"/>
    </source>
</evidence>
<proteinExistence type="predicted"/>
<organism evidence="3 4">
    <name type="scientific">Segniliparus rotundus (strain ATCC BAA-972 / CDC 1076 / CIP 108378 / DSM 44985 / JCM 13578)</name>
    <dbReference type="NCBI Taxonomy" id="640132"/>
    <lineage>
        <taxon>Bacteria</taxon>
        <taxon>Bacillati</taxon>
        <taxon>Actinomycetota</taxon>
        <taxon>Actinomycetes</taxon>
        <taxon>Mycobacteriales</taxon>
        <taxon>Segniliparaceae</taxon>
        <taxon>Segniliparus</taxon>
    </lineage>
</organism>
<feature type="compositionally biased region" description="Gly residues" evidence="1">
    <location>
        <begin position="106"/>
        <end position="116"/>
    </location>
</feature>
<feature type="compositionally biased region" description="Acidic residues" evidence="1">
    <location>
        <begin position="56"/>
        <end position="67"/>
    </location>
</feature>
<dbReference type="AlphaFoldDB" id="D6ZAN6"/>
<keyword evidence="2" id="KW-0732">Signal</keyword>
<protein>
    <submittedName>
        <fullName evidence="3">Uncharacterized protein</fullName>
    </submittedName>
</protein>
<feature type="chain" id="PRO_5003091800" evidence="2">
    <location>
        <begin position="40"/>
        <end position="240"/>
    </location>
</feature>
<feature type="region of interest" description="Disordered" evidence="1">
    <location>
        <begin position="144"/>
        <end position="240"/>
    </location>
</feature>
<evidence type="ECO:0000256" key="2">
    <source>
        <dbReference type="SAM" id="SignalP"/>
    </source>
</evidence>
<keyword evidence="4" id="KW-1185">Reference proteome</keyword>
<evidence type="ECO:0000313" key="3">
    <source>
        <dbReference type="EMBL" id="ADG98772.1"/>
    </source>
</evidence>
<sequence length="240" mass="23570">MHQHVRNTSSSKPRPAQTAAALFALVSSAWLWSSAAAHADPHEQAPMKPAQLQGNDDADGPDDDLSSEDPGQGRNPYVSGPLANVGGPSSDEGQQDIGQTLDSALGGDGQGDGIGQSIGDILGTGPQGVGADGIAQAVGGLLQGAQSGGADKVGEAIGGLLGASGDNQGVMGSGLLGGSSSGDGQSDGQVPEAVRKGVIRLNRALGDTGYNSDPDSRGAGSAANGDQNEPHTGEAGDDED</sequence>
<name>D6ZAN6_SEGRD</name>
<feature type="region of interest" description="Disordered" evidence="1">
    <location>
        <begin position="37"/>
        <end position="132"/>
    </location>
</feature>
<dbReference type="Proteomes" id="UP000002247">
    <property type="component" value="Chromosome"/>
</dbReference>
<dbReference type="EMBL" id="CP001958">
    <property type="protein sequence ID" value="ADG98772.1"/>
    <property type="molecule type" value="Genomic_DNA"/>
</dbReference>